<organism evidence="5 6">
    <name type="scientific">Cynara cardunculus var. scolymus</name>
    <name type="common">Globe artichoke</name>
    <name type="synonym">Cynara scolymus</name>
    <dbReference type="NCBI Taxonomy" id="59895"/>
    <lineage>
        <taxon>Eukaryota</taxon>
        <taxon>Viridiplantae</taxon>
        <taxon>Streptophyta</taxon>
        <taxon>Embryophyta</taxon>
        <taxon>Tracheophyta</taxon>
        <taxon>Spermatophyta</taxon>
        <taxon>Magnoliopsida</taxon>
        <taxon>eudicotyledons</taxon>
        <taxon>Gunneridae</taxon>
        <taxon>Pentapetalae</taxon>
        <taxon>asterids</taxon>
        <taxon>campanulids</taxon>
        <taxon>Asterales</taxon>
        <taxon>Asteraceae</taxon>
        <taxon>Carduoideae</taxon>
        <taxon>Cardueae</taxon>
        <taxon>Carduinae</taxon>
        <taxon>Cynara</taxon>
    </lineage>
</organism>
<feature type="short sequence motif" description="VHIID" evidence="3">
    <location>
        <begin position="476"/>
        <end position="480"/>
    </location>
</feature>
<feature type="compositionally biased region" description="Low complexity" evidence="4">
    <location>
        <begin position="136"/>
        <end position="159"/>
    </location>
</feature>
<feature type="region of interest" description="VHIID" evidence="3">
    <location>
        <begin position="445"/>
        <end position="510"/>
    </location>
</feature>
<feature type="region of interest" description="SAW" evidence="3">
    <location>
        <begin position="665"/>
        <end position="740"/>
    </location>
</feature>
<comment type="caution">
    <text evidence="3">Lacks conserved residue(s) required for the propagation of feature annotation.</text>
</comment>
<reference evidence="5 6" key="1">
    <citation type="journal article" date="2016" name="Sci. Rep.">
        <title>The genome sequence of the outbreeding globe artichoke constructed de novo incorporating a phase-aware low-pass sequencing strategy of F1 progeny.</title>
        <authorList>
            <person name="Scaglione D."/>
            <person name="Reyes-Chin-Wo S."/>
            <person name="Acquadro A."/>
            <person name="Froenicke L."/>
            <person name="Portis E."/>
            <person name="Beitel C."/>
            <person name="Tirone M."/>
            <person name="Mauro R."/>
            <person name="Lo Monaco A."/>
            <person name="Mauromicale G."/>
            <person name="Faccioli P."/>
            <person name="Cattivelli L."/>
            <person name="Rieseberg L."/>
            <person name="Michelmore R."/>
            <person name="Lanteri S."/>
        </authorList>
    </citation>
    <scope>NUCLEOTIDE SEQUENCE [LARGE SCALE GENOMIC DNA]</scope>
    <source>
        <strain evidence="5">2C</strain>
    </source>
</reference>
<dbReference type="STRING" id="59895.A0A118K209"/>
<dbReference type="Gramene" id="KVI03615">
    <property type="protein sequence ID" value="KVI03615"/>
    <property type="gene ID" value="Ccrd_018078"/>
</dbReference>
<feature type="region of interest" description="Disordered" evidence="4">
    <location>
        <begin position="127"/>
        <end position="173"/>
    </location>
</feature>
<dbReference type="InterPro" id="IPR005202">
    <property type="entry name" value="TF_GRAS"/>
</dbReference>
<comment type="caution">
    <text evidence="5">The sequence shown here is derived from an EMBL/GenBank/DDBJ whole genome shotgun (WGS) entry which is preliminary data.</text>
</comment>
<evidence type="ECO:0000256" key="2">
    <source>
        <dbReference type="ARBA" id="ARBA00023163"/>
    </source>
</evidence>
<gene>
    <name evidence="5" type="ORF">Ccrd_018078</name>
</gene>
<dbReference type="AlphaFoldDB" id="A0A118K209"/>
<proteinExistence type="inferred from homology"/>
<feature type="region of interest" description="Leucine repeat II (LRII)" evidence="3">
    <location>
        <begin position="526"/>
        <end position="558"/>
    </location>
</feature>
<keyword evidence="1" id="KW-0805">Transcription regulation</keyword>
<feature type="region of interest" description="Leucine repeat I (LRI)" evidence="3">
    <location>
        <begin position="366"/>
        <end position="426"/>
    </location>
</feature>
<evidence type="ECO:0000313" key="5">
    <source>
        <dbReference type="EMBL" id="KVI03615.1"/>
    </source>
</evidence>
<dbReference type="EMBL" id="LEKV01002337">
    <property type="protein sequence ID" value="KVI03615.1"/>
    <property type="molecule type" value="Genomic_DNA"/>
</dbReference>
<sequence>MIMEPGHDEFTDYVNGLSLDESIFPVFGQSPGITNGYRFRDEPLDLSFLELPDPTPNSGPCTSDLSSCRSSNFDSPDEFADCVFKYINQILVEEDMEARQSMFHDPLALQATEKSFYEALGKNYPPPVLNVESPEENFFSSSSEYSTNSSTSGSNSTDSHWPGGDSLETKSPVAQTPSLEYPLLSSFGSTTSITNDGFSTMDSLINTHLVENIFTNSESIMQFNRGKEEASKFLPPSKPLVIDLDKYNLPSNSRDASPEVVVKEEIVEMDISSSGFRGRKHYQLEDNVYEEERRSKQSAVYVEEAELSEMFDRVVLCTDPGGPSMSACEEPPRHVKKKMQQNGQAYGYSSGWITRSWGQGSSGEAMDVRTLLVNCAQSVAADDRVTANEQLKQIRQHASPLGDAPQRLAHIFATGLEARLAGTGSQLYANKTALTISAAEKLKAYQVYLAACPFKKIAIFFANKMIYEAAATSSTLHIVDFGIAYGFQWPVLIKHLAERPGGPPKLRITGIELPRPGFRPAEGVEETGRRLANYCERFKVPFEYNAIATQNWETVKIEDLKLQRNECLAVNTLIRFKNLLDDTVVVNSPRDSVLKMIRDMKPDIFVQTVVNGSYSSPFFVTRFKEALFHFSSMFDMFDATLDREDEQRLNFEKEFCGREAMNVIACEGAERVERPETYKQWQVRNSRAGFKLKPLNRELVSKLRAKVRAGYHKDFVFDEDGKWVLQGWKGRILRASSCWVPA</sequence>
<dbReference type="OMA" id="WPILIQL"/>
<dbReference type="PROSITE" id="PS50985">
    <property type="entry name" value="GRAS"/>
    <property type="match status" value="1"/>
</dbReference>
<dbReference type="Pfam" id="PF03514">
    <property type="entry name" value="GRAS"/>
    <property type="match status" value="1"/>
</dbReference>
<evidence type="ECO:0000313" key="6">
    <source>
        <dbReference type="Proteomes" id="UP000243975"/>
    </source>
</evidence>
<evidence type="ECO:0000256" key="1">
    <source>
        <dbReference type="ARBA" id="ARBA00023015"/>
    </source>
</evidence>
<protein>
    <submittedName>
        <fullName evidence="5">Transcription factor GRAS</fullName>
    </submittedName>
</protein>
<dbReference type="PANTHER" id="PTHR31636">
    <property type="entry name" value="OSJNBA0084A10.13 PROTEIN-RELATED"/>
    <property type="match status" value="1"/>
</dbReference>
<accession>A0A118K209</accession>
<dbReference type="Proteomes" id="UP000243975">
    <property type="component" value="Unassembled WGS sequence"/>
</dbReference>
<keyword evidence="2" id="KW-0804">Transcription</keyword>
<comment type="similarity">
    <text evidence="3">Belongs to the GRAS family.</text>
</comment>
<evidence type="ECO:0000256" key="4">
    <source>
        <dbReference type="SAM" id="MobiDB-lite"/>
    </source>
</evidence>
<name>A0A118K209_CYNCS</name>
<evidence type="ECO:0000256" key="3">
    <source>
        <dbReference type="PROSITE-ProRule" id="PRU01191"/>
    </source>
</evidence>
<dbReference type="OrthoDB" id="47276at2759"/>
<keyword evidence="6" id="KW-1185">Reference proteome</keyword>